<gene>
    <name evidence="2" type="ORF">JOM49_006141</name>
</gene>
<keyword evidence="3" id="KW-1185">Reference proteome</keyword>
<feature type="compositionally biased region" description="Basic and acidic residues" evidence="1">
    <location>
        <begin position="91"/>
        <end position="102"/>
    </location>
</feature>
<reference evidence="2 3" key="1">
    <citation type="submission" date="2021-03" db="EMBL/GenBank/DDBJ databases">
        <title>Sequencing the genomes of 1000 actinobacteria strains.</title>
        <authorList>
            <person name="Klenk H.-P."/>
        </authorList>
    </citation>
    <scope>NUCLEOTIDE SEQUENCE [LARGE SCALE GENOMIC DNA]</scope>
    <source>
        <strain evidence="2 3">DSM 45510</strain>
    </source>
</reference>
<accession>A0ABS4PYV4</accession>
<sequence>MNHVLVDPDRIRAHARTASGVAAEVSTVAAALPGGLDSAALGTFTQFLTTGLQEVLGRTAQTFRHASATVESMSTRLGRAAEHYQGADGDGGSRLRSAEAGR</sequence>
<evidence type="ECO:0000313" key="3">
    <source>
        <dbReference type="Proteomes" id="UP000741013"/>
    </source>
</evidence>
<comment type="caution">
    <text evidence="2">The sequence shown here is derived from an EMBL/GenBank/DDBJ whole genome shotgun (WGS) entry which is preliminary data.</text>
</comment>
<dbReference type="EMBL" id="JAGGMS010000001">
    <property type="protein sequence ID" value="MBP2184615.1"/>
    <property type="molecule type" value="Genomic_DNA"/>
</dbReference>
<proteinExistence type="predicted"/>
<evidence type="ECO:0008006" key="4">
    <source>
        <dbReference type="Google" id="ProtNLM"/>
    </source>
</evidence>
<dbReference type="Proteomes" id="UP000741013">
    <property type="component" value="Unassembled WGS sequence"/>
</dbReference>
<name>A0ABS4PYV4_9PSEU</name>
<evidence type="ECO:0000313" key="2">
    <source>
        <dbReference type="EMBL" id="MBP2184615.1"/>
    </source>
</evidence>
<evidence type="ECO:0000256" key="1">
    <source>
        <dbReference type="SAM" id="MobiDB-lite"/>
    </source>
</evidence>
<protein>
    <recommendedName>
        <fullName evidence="4">Excreted virulence factor EspC, type VII ESX diderm</fullName>
    </recommendedName>
</protein>
<feature type="region of interest" description="Disordered" evidence="1">
    <location>
        <begin position="77"/>
        <end position="102"/>
    </location>
</feature>
<organism evidence="2 3">
    <name type="scientific">Amycolatopsis magusensis</name>
    <dbReference type="NCBI Taxonomy" id="882444"/>
    <lineage>
        <taxon>Bacteria</taxon>
        <taxon>Bacillati</taxon>
        <taxon>Actinomycetota</taxon>
        <taxon>Actinomycetes</taxon>
        <taxon>Pseudonocardiales</taxon>
        <taxon>Pseudonocardiaceae</taxon>
        <taxon>Amycolatopsis</taxon>
    </lineage>
</organism>
<dbReference type="InterPro" id="IPR022536">
    <property type="entry name" value="EspC"/>
</dbReference>
<dbReference type="Pfam" id="PF10824">
    <property type="entry name" value="T7SS_ESX_EspC"/>
    <property type="match status" value="1"/>
</dbReference>
<dbReference type="RefSeq" id="WP_209667608.1">
    <property type="nucleotide sequence ID" value="NZ_JAGGMS010000001.1"/>
</dbReference>